<dbReference type="InterPro" id="IPR000688">
    <property type="entry name" value="HypA/HybF"/>
</dbReference>
<keyword evidence="6" id="KW-1185">Reference proteome</keyword>
<sequence length="117" mass="12045">MHELGLCDAIVEAALGRAGGRRVNALRVRVGGHPVDPQVIDLGFRMAAAGTVVQDASVELVAEPLRVRCAGCGAEQEARTATDLLACRGCGGLDVESVTEESVVVESITFEPAAGTT</sequence>
<dbReference type="PANTHER" id="PTHR34535">
    <property type="entry name" value="HYDROGENASE MATURATION FACTOR HYPA"/>
    <property type="match status" value="1"/>
</dbReference>
<name>A0ABV5IGU4_9ACTN</name>
<feature type="binding site" evidence="4">
    <location>
        <position position="72"/>
    </location>
    <ligand>
        <name>Zn(2+)</name>
        <dbReference type="ChEBI" id="CHEBI:29105"/>
    </ligand>
</feature>
<evidence type="ECO:0000313" key="6">
    <source>
        <dbReference type="Proteomes" id="UP001589647"/>
    </source>
</evidence>
<dbReference type="Gene3D" id="3.30.2320.80">
    <property type="match status" value="1"/>
</dbReference>
<feature type="binding site" evidence="4">
    <location>
        <position position="2"/>
    </location>
    <ligand>
        <name>Ni(2+)</name>
        <dbReference type="ChEBI" id="CHEBI:49786"/>
    </ligand>
</feature>
<protein>
    <recommendedName>
        <fullName evidence="4">Hydrogenase maturation factor HypA</fullName>
    </recommendedName>
</protein>
<dbReference type="Proteomes" id="UP001589647">
    <property type="component" value="Unassembled WGS sequence"/>
</dbReference>
<comment type="function">
    <text evidence="4">Involved in the maturation of [NiFe] hydrogenases. Required for nickel insertion into the metal center of the hydrogenase.</text>
</comment>
<feature type="binding site" evidence="4">
    <location>
        <position position="87"/>
    </location>
    <ligand>
        <name>Zn(2+)</name>
        <dbReference type="ChEBI" id="CHEBI:29105"/>
    </ligand>
</feature>
<dbReference type="HAMAP" id="MF_00213">
    <property type="entry name" value="HypA_HybF"/>
    <property type="match status" value="1"/>
</dbReference>
<comment type="similarity">
    <text evidence="4">Belongs to the HypA/HybF family.</text>
</comment>
<accession>A0ABV5IGU4</accession>
<dbReference type="RefSeq" id="WP_189649210.1">
    <property type="nucleotide sequence ID" value="NZ_BMRC01000009.1"/>
</dbReference>
<dbReference type="EMBL" id="JBHMEI010000015">
    <property type="protein sequence ID" value="MFB9203732.1"/>
    <property type="molecule type" value="Genomic_DNA"/>
</dbReference>
<comment type="caution">
    <text evidence="5">The sequence shown here is derived from an EMBL/GenBank/DDBJ whole genome shotgun (WGS) entry which is preliminary data.</text>
</comment>
<gene>
    <name evidence="4" type="primary">hypA</name>
    <name evidence="5" type="ORF">ACFFV7_21255</name>
</gene>
<evidence type="ECO:0000256" key="4">
    <source>
        <dbReference type="HAMAP-Rule" id="MF_00213"/>
    </source>
</evidence>
<proteinExistence type="inferred from homology"/>
<keyword evidence="3 4" id="KW-0862">Zinc</keyword>
<feature type="binding site" evidence="4">
    <location>
        <position position="69"/>
    </location>
    <ligand>
        <name>Zn(2+)</name>
        <dbReference type="ChEBI" id="CHEBI:29105"/>
    </ligand>
</feature>
<reference evidence="5 6" key="1">
    <citation type="submission" date="2024-09" db="EMBL/GenBank/DDBJ databases">
        <authorList>
            <person name="Sun Q."/>
            <person name="Mori K."/>
        </authorList>
    </citation>
    <scope>NUCLEOTIDE SEQUENCE [LARGE SCALE GENOMIC DNA]</scope>
    <source>
        <strain evidence="5 6">CCM 3426</strain>
    </source>
</reference>
<evidence type="ECO:0000313" key="5">
    <source>
        <dbReference type="EMBL" id="MFB9203732.1"/>
    </source>
</evidence>
<feature type="binding site" evidence="4">
    <location>
        <position position="90"/>
    </location>
    <ligand>
        <name>Zn(2+)</name>
        <dbReference type="ChEBI" id="CHEBI:29105"/>
    </ligand>
</feature>
<evidence type="ECO:0000256" key="2">
    <source>
        <dbReference type="ARBA" id="ARBA00022723"/>
    </source>
</evidence>
<keyword evidence="2 4" id="KW-0479">Metal-binding</keyword>
<evidence type="ECO:0000256" key="1">
    <source>
        <dbReference type="ARBA" id="ARBA00022596"/>
    </source>
</evidence>
<evidence type="ECO:0000256" key="3">
    <source>
        <dbReference type="ARBA" id="ARBA00022833"/>
    </source>
</evidence>
<dbReference type="PANTHER" id="PTHR34535:SF3">
    <property type="entry name" value="HYDROGENASE MATURATION FACTOR HYPA"/>
    <property type="match status" value="1"/>
</dbReference>
<dbReference type="Pfam" id="PF01155">
    <property type="entry name" value="HypA"/>
    <property type="match status" value="1"/>
</dbReference>
<keyword evidence="1 4" id="KW-0533">Nickel</keyword>
<organism evidence="5 6">
    <name type="scientific">Nonomuraea spiralis</name>
    <dbReference type="NCBI Taxonomy" id="46182"/>
    <lineage>
        <taxon>Bacteria</taxon>
        <taxon>Bacillati</taxon>
        <taxon>Actinomycetota</taxon>
        <taxon>Actinomycetes</taxon>
        <taxon>Streptosporangiales</taxon>
        <taxon>Streptosporangiaceae</taxon>
        <taxon>Nonomuraea</taxon>
    </lineage>
</organism>